<dbReference type="Pfam" id="PF07690">
    <property type="entry name" value="MFS_1"/>
    <property type="match status" value="1"/>
</dbReference>
<keyword evidence="6" id="KW-0769">Symport</keyword>
<gene>
    <name evidence="11" type="ORF">CUN60_06190</name>
</gene>
<evidence type="ECO:0000256" key="2">
    <source>
        <dbReference type="ARBA" id="ARBA00008240"/>
    </source>
</evidence>
<dbReference type="GO" id="GO:0015293">
    <property type="term" value="F:symporter activity"/>
    <property type="evidence" value="ECO:0007669"/>
    <property type="project" value="UniProtKB-KW"/>
</dbReference>
<dbReference type="NCBIfam" id="NF011656">
    <property type="entry name" value="PRK15075.1"/>
    <property type="match status" value="1"/>
</dbReference>
<dbReference type="SUPFAM" id="SSF103473">
    <property type="entry name" value="MFS general substrate transporter"/>
    <property type="match status" value="1"/>
</dbReference>
<dbReference type="InterPro" id="IPR051084">
    <property type="entry name" value="H+-coupled_symporters"/>
</dbReference>
<organism evidence="11 12">
    <name type="scientific">Aquella oligotrophica</name>
    <dbReference type="NCBI Taxonomy" id="2067065"/>
    <lineage>
        <taxon>Bacteria</taxon>
        <taxon>Pseudomonadati</taxon>
        <taxon>Pseudomonadota</taxon>
        <taxon>Betaproteobacteria</taxon>
        <taxon>Neisseriales</taxon>
        <taxon>Neisseriaceae</taxon>
        <taxon>Aquella</taxon>
    </lineage>
</organism>
<evidence type="ECO:0000256" key="1">
    <source>
        <dbReference type="ARBA" id="ARBA00004651"/>
    </source>
</evidence>
<dbReference type="PROSITE" id="PS00217">
    <property type="entry name" value="SUGAR_TRANSPORT_2"/>
    <property type="match status" value="1"/>
</dbReference>
<protein>
    <submittedName>
        <fullName evidence="11">Citrate-proton symporter</fullName>
    </submittedName>
</protein>
<feature type="transmembrane region" description="Helical" evidence="9">
    <location>
        <begin position="267"/>
        <end position="285"/>
    </location>
</feature>
<feature type="transmembrane region" description="Helical" evidence="9">
    <location>
        <begin position="297"/>
        <end position="317"/>
    </location>
</feature>
<dbReference type="PANTHER" id="PTHR43528">
    <property type="entry name" value="ALPHA-KETOGLUTARATE PERMEASE"/>
    <property type="match status" value="1"/>
</dbReference>
<evidence type="ECO:0000313" key="11">
    <source>
        <dbReference type="EMBL" id="AUR51903.1"/>
    </source>
</evidence>
<feature type="transmembrane region" description="Helical" evidence="9">
    <location>
        <begin position="7"/>
        <end position="30"/>
    </location>
</feature>
<feature type="transmembrane region" description="Helical" evidence="9">
    <location>
        <begin position="227"/>
        <end position="247"/>
    </location>
</feature>
<feature type="transmembrane region" description="Helical" evidence="9">
    <location>
        <begin position="361"/>
        <end position="383"/>
    </location>
</feature>
<feature type="transmembrane region" description="Helical" evidence="9">
    <location>
        <begin position="389"/>
        <end position="411"/>
    </location>
</feature>
<evidence type="ECO:0000256" key="9">
    <source>
        <dbReference type="SAM" id="Phobius"/>
    </source>
</evidence>
<feature type="transmembrane region" description="Helical" evidence="9">
    <location>
        <begin position="78"/>
        <end position="96"/>
    </location>
</feature>
<dbReference type="GO" id="GO:0005886">
    <property type="term" value="C:plasma membrane"/>
    <property type="evidence" value="ECO:0007669"/>
    <property type="project" value="UniProtKB-SubCell"/>
</dbReference>
<dbReference type="KEGG" id="nba:CUN60_06190"/>
<keyword evidence="3" id="KW-0813">Transport</keyword>
<dbReference type="InterPro" id="IPR036259">
    <property type="entry name" value="MFS_trans_sf"/>
</dbReference>
<dbReference type="OrthoDB" id="6766492at2"/>
<comment type="subcellular location">
    <subcellularLocation>
        <location evidence="1">Cell membrane</location>
        <topology evidence="1">Multi-pass membrane protein</topology>
    </subcellularLocation>
</comment>
<dbReference type="FunFam" id="1.20.1250.20:FF:000001">
    <property type="entry name" value="Dicarboxylate MFS transporter"/>
    <property type="match status" value="1"/>
</dbReference>
<dbReference type="PROSITE" id="PS50850">
    <property type="entry name" value="MFS"/>
    <property type="match status" value="1"/>
</dbReference>
<dbReference type="InterPro" id="IPR020846">
    <property type="entry name" value="MFS_dom"/>
</dbReference>
<dbReference type="RefSeq" id="WP_102951199.1">
    <property type="nucleotide sequence ID" value="NZ_CP024847.1"/>
</dbReference>
<evidence type="ECO:0000256" key="4">
    <source>
        <dbReference type="ARBA" id="ARBA00022475"/>
    </source>
</evidence>
<keyword evidence="4" id="KW-1003">Cell membrane</keyword>
<dbReference type="PANTHER" id="PTHR43528:SF6">
    <property type="entry name" value="CITRATE-PROTON SYMPORTER"/>
    <property type="match status" value="1"/>
</dbReference>
<dbReference type="EMBL" id="CP024847">
    <property type="protein sequence ID" value="AUR51903.1"/>
    <property type="molecule type" value="Genomic_DNA"/>
</dbReference>
<feature type="transmembrane region" description="Helical" evidence="9">
    <location>
        <begin position="108"/>
        <end position="132"/>
    </location>
</feature>
<evidence type="ECO:0000256" key="7">
    <source>
        <dbReference type="ARBA" id="ARBA00022989"/>
    </source>
</evidence>
<accession>A0A2I7N605</accession>
<keyword evidence="5 9" id="KW-0812">Transmembrane</keyword>
<evidence type="ECO:0000256" key="8">
    <source>
        <dbReference type="ARBA" id="ARBA00023136"/>
    </source>
</evidence>
<dbReference type="Proteomes" id="UP000236655">
    <property type="component" value="Chromosome"/>
</dbReference>
<dbReference type="InterPro" id="IPR011701">
    <property type="entry name" value="MFS"/>
</dbReference>
<proteinExistence type="inferred from homology"/>
<keyword evidence="7 9" id="KW-1133">Transmembrane helix</keyword>
<feature type="domain" description="Major facilitator superfamily (MFS) profile" evidence="10">
    <location>
        <begin position="6"/>
        <end position="416"/>
    </location>
</feature>
<sequence>MRRAHNVFNVAVGNFFEMYDFMVFGLYASYIAKSFFPNNNVYISLLLSFLTFGAGFLMRPLGAIILGAYIDRHGRKKGLLLTLSLMAIGTISIALTPDYATIGVAAPIIILLGRLIQGFSAGAELGGVSVYLAEIADKHNKGFFVSWQSASQQMAIAIAALFGYILNEIFAKPFMESFGWRIPFIFGCLILPVLFLQRSKLEESREFDTRKIHPSFKAIITSAIKNCGFLVACSFMVMLTTVSFYMITAYTPTFAKIELGLSESKAFILTLIIALSNFILLPLMGALSDKIGRAKQLLLFSALFILTAYPVLLFVTKSNLYSSVIVGELWFSILYAGYNGAMVIALVEIVPKEIRSISFSLAYSIATAIYGGFTPAIATQLIHFTQNKAAPAIWLSFAAFCSLVIILRLSARIRNAI</sequence>
<name>A0A2I7N605_9NEIS</name>
<dbReference type="Gene3D" id="1.20.1250.20">
    <property type="entry name" value="MFS general substrate transporter like domains"/>
    <property type="match status" value="2"/>
</dbReference>
<reference evidence="12" key="1">
    <citation type="submission" date="2017-11" db="EMBL/GenBank/DDBJ databases">
        <authorList>
            <person name="Chan K.G."/>
            <person name="Lee L.S."/>
        </authorList>
    </citation>
    <scope>NUCLEOTIDE SEQUENCE [LARGE SCALE GENOMIC DNA]</scope>
    <source>
        <strain evidence="12">DSM 100970</strain>
    </source>
</reference>
<evidence type="ECO:0000313" key="12">
    <source>
        <dbReference type="Proteomes" id="UP000236655"/>
    </source>
</evidence>
<evidence type="ECO:0000256" key="6">
    <source>
        <dbReference type="ARBA" id="ARBA00022847"/>
    </source>
</evidence>
<evidence type="ECO:0000256" key="5">
    <source>
        <dbReference type="ARBA" id="ARBA00022692"/>
    </source>
</evidence>
<feature type="transmembrane region" description="Helical" evidence="9">
    <location>
        <begin position="178"/>
        <end position="196"/>
    </location>
</feature>
<dbReference type="InterPro" id="IPR005829">
    <property type="entry name" value="Sugar_transporter_CS"/>
</dbReference>
<feature type="transmembrane region" description="Helical" evidence="9">
    <location>
        <begin position="144"/>
        <end position="166"/>
    </location>
</feature>
<dbReference type="AlphaFoldDB" id="A0A2I7N605"/>
<feature type="transmembrane region" description="Helical" evidence="9">
    <location>
        <begin position="42"/>
        <end position="66"/>
    </location>
</feature>
<comment type="similarity">
    <text evidence="2">Belongs to the major facilitator superfamily. Metabolite:H+ Symporter (MHS) family (TC 2.A.1.6) family.</text>
</comment>
<feature type="transmembrane region" description="Helical" evidence="9">
    <location>
        <begin position="329"/>
        <end position="349"/>
    </location>
</feature>
<evidence type="ECO:0000259" key="10">
    <source>
        <dbReference type="PROSITE" id="PS50850"/>
    </source>
</evidence>
<keyword evidence="12" id="KW-1185">Reference proteome</keyword>
<evidence type="ECO:0000256" key="3">
    <source>
        <dbReference type="ARBA" id="ARBA00022448"/>
    </source>
</evidence>
<keyword evidence="8 9" id="KW-0472">Membrane</keyword>